<dbReference type="Pfam" id="PF00488">
    <property type="entry name" value="MutS_V"/>
    <property type="match status" value="1"/>
</dbReference>
<dbReference type="PANTHER" id="PTHR48466">
    <property type="entry name" value="OS10G0509000 PROTEIN-RELATED"/>
    <property type="match status" value="1"/>
</dbReference>
<comment type="function">
    <text evidence="7">Endonuclease that is involved in the suppression of homologous recombination and thus may have a key role in the control of bacterial genetic diversity.</text>
</comment>
<dbReference type="GO" id="GO:0045910">
    <property type="term" value="P:negative regulation of DNA recombination"/>
    <property type="evidence" value="ECO:0007669"/>
    <property type="project" value="InterPro"/>
</dbReference>
<gene>
    <name evidence="7" type="primary">mutS2</name>
    <name evidence="7" type="synonym">rqcU</name>
    <name evidence="11" type="ORF">IWA51_03270</name>
</gene>
<dbReference type="GO" id="GO:0016887">
    <property type="term" value="F:ATP hydrolysis activity"/>
    <property type="evidence" value="ECO:0007669"/>
    <property type="project" value="InterPro"/>
</dbReference>
<dbReference type="NCBIfam" id="TIGR01069">
    <property type="entry name" value="mutS2"/>
    <property type="match status" value="1"/>
</dbReference>
<dbReference type="KEGG" id="tper:IWA51_03270"/>
<organism evidence="11 12">
    <name type="scientific">Treponema peruense</name>
    <dbReference type="NCBI Taxonomy" id="2787628"/>
    <lineage>
        <taxon>Bacteria</taxon>
        <taxon>Pseudomonadati</taxon>
        <taxon>Spirochaetota</taxon>
        <taxon>Spirochaetia</taxon>
        <taxon>Spirochaetales</taxon>
        <taxon>Treponemataceae</taxon>
        <taxon>Treponema</taxon>
    </lineage>
</organism>
<protein>
    <recommendedName>
        <fullName evidence="7">Endonuclease MutS2</fullName>
        <ecNumber evidence="7">3.1.-.-</ecNumber>
    </recommendedName>
    <alternativeName>
        <fullName evidence="7">Ribosome-associated protein quality control-upstream factor</fullName>
        <shortName evidence="7">RQC-upstream factor</shortName>
        <shortName evidence="7">RqcU</shortName>
        <ecNumber evidence="7">3.6.4.-</ecNumber>
    </alternativeName>
</protein>
<feature type="region of interest" description="Disordered" evidence="9">
    <location>
        <begin position="665"/>
        <end position="686"/>
    </location>
</feature>
<dbReference type="GO" id="GO:0005524">
    <property type="term" value="F:ATP binding"/>
    <property type="evidence" value="ECO:0007669"/>
    <property type="project" value="UniProtKB-UniRule"/>
</dbReference>
<dbReference type="Pfam" id="PF20297">
    <property type="entry name" value="MSSS"/>
    <property type="match status" value="1"/>
</dbReference>
<dbReference type="Proteomes" id="UP000595224">
    <property type="component" value="Chromosome"/>
</dbReference>
<dbReference type="PIRSF" id="PIRSF005814">
    <property type="entry name" value="MutS_YshD"/>
    <property type="match status" value="1"/>
</dbReference>
<keyword evidence="12" id="KW-1185">Reference proteome</keyword>
<dbReference type="InterPro" id="IPR046893">
    <property type="entry name" value="MSSS"/>
</dbReference>
<feature type="domain" description="Smr" evidence="10">
    <location>
        <begin position="790"/>
        <end position="863"/>
    </location>
</feature>
<dbReference type="GO" id="GO:0019843">
    <property type="term" value="F:rRNA binding"/>
    <property type="evidence" value="ECO:0007669"/>
    <property type="project" value="UniProtKB-UniRule"/>
</dbReference>
<comment type="function">
    <text evidence="7">Acts as a ribosome collision sensor, splitting the ribosome into its 2 subunits. Detects stalled/collided 70S ribosomes which it binds and splits by an ATP-hydrolysis driven conformational change. Acts upstream of the ribosome quality control system (RQC), a ribosome-associated complex that mediates the extraction of incompletely synthesized nascent chains from stalled ribosomes and their subsequent degradation. Probably generates substrates for RQC.</text>
</comment>
<comment type="similarity">
    <text evidence="7">Belongs to the DNA mismatch repair MutS family. MutS2 subfamily.</text>
</comment>
<dbReference type="Gene3D" id="3.30.1370.110">
    <property type="match status" value="1"/>
</dbReference>
<dbReference type="AlphaFoldDB" id="A0A7T3V5Z9"/>
<dbReference type="SMART" id="SM00534">
    <property type="entry name" value="MUTSac"/>
    <property type="match status" value="1"/>
</dbReference>
<proteinExistence type="inferred from homology"/>
<comment type="subunit">
    <text evidence="7">Homodimer. Binds to stalled ribosomes, contacting rRNA.</text>
</comment>
<dbReference type="GO" id="GO:0004519">
    <property type="term" value="F:endonuclease activity"/>
    <property type="evidence" value="ECO:0007669"/>
    <property type="project" value="UniProtKB-UniRule"/>
</dbReference>
<dbReference type="Pfam" id="PF01713">
    <property type="entry name" value="Smr"/>
    <property type="match status" value="1"/>
</dbReference>
<keyword evidence="8" id="KW-0175">Coiled coil</keyword>
<sequence>MIQNETNETDIFLRGTIAQELDFYRITETVSQLAASEEGRALLKQREAVSDKEQITKLKSLGHEWSIYLNSTRPAAIHGWPSVGTVFPLLGIDGAQLSQEQLFTLALFCTAAQTAKTLIESAAEEFEIPNLNSIAQEMPSLKEAGDMIFSVLDKDGNVRDLPELRTIRAKIASIHKEIESSIRKYTSDPALNGALQSNVPAFRADRELLAVRADHRSAVSGIVHEVSASGQTIYVEPEEVVRANNELIQQEFALQSELRRIFRELTAKIGIFKDDFTDALSKMTLLDTTCAAAKWLSSTRGVFAEDCDMQKEPPAIYKARHPLLGDKAVPVDISFMDSKRVLIITGPNTGGKTVTLKTIGLFALLNQAGLPVPAAEGTRLPVFSSIFADIGDEQSIDDSLSTFSSHMKKTAQMVNCADSNSLILLDELASGTDPQEGGAIAMATLDTLIERGSFTIVTTHHGILKNYGYTNKSCINASVEFDTGTLAPTYRLLMGVPGESHAIDIALKSGLPQSVVNKAREYISTEQADVSTLIRGLTQKHAELDSLLKTQKEKEQKLAVKELKIQEKEVSLKEQEIELRQKEKKSASEFVSQTRKQLENLVRELREGEITREKTLAVKSFISGMSDGLDAISTDIQNTKDSLKKQQEEIKKQNETLLQNGIRLGKQRSGGSSSNKKTRQKMSNAEALKTASVTTFSAGAVRQEPPKPVSLLPGTEVIAGTAARRGVLLKKEKSGNWSVQFGSMKMSVPESAIKPLVNTPTPSFSTPQIVFDKAQDSSEESERPKFELRLLGMRYEEAVKALEKQLDLCAIHNFKSFSIIHGKGSGILQKAVRDILSHYPGIKEFHFAMPEEGGTGKTYVTLM</sequence>
<dbReference type="EC" id="3.1.-.-" evidence="7"/>
<accession>A0A7T3V5Z9</accession>
<keyword evidence="7" id="KW-0540">Nuclease</keyword>
<dbReference type="Gene3D" id="3.40.50.300">
    <property type="entry name" value="P-loop containing nucleotide triphosphate hydrolases"/>
    <property type="match status" value="1"/>
</dbReference>
<name>A0A7T3V5Z9_9SPIR</name>
<evidence type="ECO:0000313" key="11">
    <source>
        <dbReference type="EMBL" id="QQA01644.1"/>
    </source>
</evidence>
<dbReference type="SUPFAM" id="SSF160443">
    <property type="entry name" value="SMR domain-like"/>
    <property type="match status" value="1"/>
</dbReference>
<evidence type="ECO:0000313" key="12">
    <source>
        <dbReference type="Proteomes" id="UP000595224"/>
    </source>
</evidence>
<dbReference type="PROSITE" id="PS00486">
    <property type="entry name" value="DNA_MISMATCH_REPAIR_2"/>
    <property type="match status" value="1"/>
</dbReference>
<evidence type="ECO:0000256" key="8">
    <source>
        <dbReference type="SAM" id="Coils"/>
    </source>
</evidence>
<feature type="coiled-coil region" evidence="8">
    <location>
        <begin position="558"/>
        <end position="660"/>
    </location>
</feature>
<dbReference type="GO" id="GO:0072344">
    <property type="term" value="P:rescue of stalled ribosome"/>
    <property type="evidence" value="ECO:0007669"/>
    <property type="project" value="UniProtKB-UniRule"/>
</dbReference>
<evidence type="ECO:0000256" key="1">
    <source>
        <dbReference type="ARBA" id="ARBA00022730"/>
    </source>
</evidence>
<evidence type="ECO:0000256" key="3">
    <source>
        <dbReference type="ARBA" id="ARBA00022801"/>
    </source>
</evidence>
<keyword evidence="2 7" id="KW-0547">Nucleotide-binding</keyword>
<keyword evidence="5 7" id="KW-0694">RNA-binding</keyword>
<dbReference type="GO" id="GO:0006298">
    <property type="term" value="P:mismatch repair"/>
    <property type="evidence" value="ECO:0007669"/>
    <property type="project" value="InterPro"/>
</dbReference>
<evidence type="ECO:0000256" key="9">
    <source>
        <dbReference type="SAM" id="MobiDB-lite"/>
    </source>
</evidence>
<keyword evidence="7" id="KW-0255">Endonuclease</keyword>
<dbReference type="InterPro" id="IPR045076">
    <property type="entry name" value="MutS"/>
</dbReference>
<evidence type="ECO:0000256" key="4">
    <source>
        <dbReference type="ARBA" id="ARBA00022840"/>
    </source>
</evidence>
<dbReference type="SUPFAM" id="SSF52540">
    <property type="entry name" value="P-loop containing nucleoside triphosphate hydrolases"/>
    <property type="match status" value="1"/>
</dbReference>
<reference evidence="11 12" key="1">
    <citation type="submission" date="2020-11" db="EMBL/GenBank/DDBJ databases">
        <title>Treponema Peruensis nv. sp., first commensal Treponema isolated from human feces.</title>
        <authorList>
            <person name="Belkhou C."/>
            <person name="Raes J."/>
        </authorList>
    </citation>
    <scope>NUCLEOTIDE SEQUENCE [LARGE SCALE GENOMIC DNA]</scope>
    <source>
        <strain evidence="11 12">RCC2812</strain>
    </source>
</reference>
<dbReference type="HAMAP" id="MF_00092">
    <property type="entry name" value="MutS2"/>
    <property type="match status" value="1"/>
</dbReference>
<dbReference type="InterPro" id="IPR005747">
    <property type="entry name" value="MutS2"/>
</dbReference>
<dbReference type="InterPro" id="IPR027417">
    <property type="entry name" value="P-loop_NTPase"/>
</dbReference>
<evidence type="ECO:0000256" key="2">
    <source>
        <dbReference type="ARBA" id="ARBA00022741"/>
    </source>
</evidence>
<dbReference type="SUPFAM" id="SSF48334">
    <property type="entry name" value="DNA repair protein MutS, domain III"/>
    <property type="match status" value="1"/>
</dbReference>
<dbReference type="SMART" id="SM00463">
    <property type="entry name" value="SMR"/>
    <property type="match status" value="1"/>
</dbReference>
<dbReference type="EMBL" id="CP064936">
    <property type="protein sequence ID" value="QQA01644.1"/>
    <property type="molecule type" value="Genomic_DNA"/>
</dbReference>
<dbReference type="RefSeq" id="WP_198443183.1">
    <property type="nucleotide sequence ID" value="NZ_CP064936.1"/>
</dbReference>
<evidence type="ECO:0000259" key="10">
    <source>
        <dbReference type="PROSITE" id="PS50828"/>
    </source>
</evidence>
<feature type="binding site" evidence="7">
    <location>
        <begin position="346"/>
        <end position="353"/>
    </location>
    <ligand>
        <name>ATP</name>
        <dbReference type="ChEBI" id="CHEBI:30616"/>
    </ligand>
</feature>
<keyword evidence="4 7" id="KW-0067">ATP-binding</keyword>
<evidence type="ECO:0000256" key="7">
    <source>
        <dbReference type="HAMAP-Rule" id="MF_00092"/>
    </source>
</evidence>
<dbReference type="InterPro" id="IPR036187">
    <property type="entry name" value="DNA_mismatch_repair_MutS_sf"/>
</dbReference>
<dbReference type="GO" id="GO:0140664">
    <property type="term" value="F:ATP-dependent DNA damage sensor activity"/>
    <property type="evidence" value="ECO:0007669"/>
    <property type="project" value="InterPro"/>
</dbReference>
<dbReference type="PROSITE" id="PS50828">
    <property type="entry name" value="SMR"/>
    <property type="match status" value="1"/>
</dbReference>
<keyword evidence="3 7" id="KW-0378">Hydrolase</keyword>
<dbReference type="InterPro" id="IPR002625">
    <property type="entry name" value="Smr_dom"/>
</dbReference>
<dbReference type="GO" id="GO:0030983">
    <property type="term" value="F:mismatched DNA binding"/>
    <property type="evidence" value="ECO:0007669"/>
    <property type="project" value="InterPro"/>
</dbReference>
<keyword evidence="6 7" id="KW-0238">DNA-binding</keyword>
<dbReference type="FunFam" id="3.40.50.300:FF:000830">
    <property type="entry name" value="Endonuclease MutS2"/>
    <property type="match status" value="1"/>
</dbReference>
<keyword evidence="1 7" id="KW-0699">rRNA-binding</keyword>
<dbReference type="InterPro" id="IPR036063">
    <property type="entry name" value="Smr_dom_sf"/>
</dbReference>
<evidence type="ECO:0000256" key="6">
    <source>
        <dbReference type="ARBA" id="ARBA00023125"/>
    </source>
</evidence>
<dbReference type="PANTHER" id="PTHR48466:SF2">
    <property type="entry name" value="OS10G0509000 PROTEIN"/>
    <property type="match status" value="1"/>
</dbReference>
<evidence type="ECO:0000256" key="5">
    <source>
        <dbReference type="ARBA" id="ARBA00022884"/>
    </source>
</evidence>
<dbReference type="EC" id="3.6.4.-" evidence="7"/>
<dbReference type="GO" id="GO:0043023">
    <property type="term" value="F:ribosomal large subunit binding"/>
    <property type="evidence" value="ECO:0007669"/>
    <property type="project" value="UniProtKB-UniRule"/>
</dbReference>
<dbReference type="InterPro" id="IPR000432">
    <property type="entry name" value="DNA_mismatch_repair_MutS_C"/>
</dbReference>